<feature type="domain" description="4Fe-4S His(Cys)3-ligated-type" evidence="11">
    <location>
        <begin position="97"/>
        <end position="136"/>
    </location>
</feature>
<accession>A0A3B0SUY4</accession>
<sequence>MPILREKDFGTPDVAAAAETVSVEIDGHAVSVPAGVSVMRAAAIAGLSIPKLCATDQLKAFGSCRLCVVEVEGRKGTPASCTTLVEDGMKIRTQTRKLAKLRRGVMELYISDHPLDCLTCSDNGDCELQDMAGAVGLRDVRYGYAGDNHLGAEKDQSNPYFTFDPSKCIVCSRCVRACDEIQGTLALTIEGRGFGSKVSASMDEDFFTSECVSCGACVQVCPTATLQEKSVIEHGVPDRTVLTTCAYCGVGCSFKAEIKGDQVVRMTPYKDGKANHGHSCVKGRFAWGYATHKDRVTKPMIREHITDPWREVSWDEAIGFAASRLKATQEKHGRKSIGAISSSRCTIEEVWLVQKMVRTAFSNNNVDTCARVCHSPTGYGLKQTFGTSAG</sequence>
<keyword evidence="3" id="KW-0479">Metal-binding</keyword>
<dbReference type="FunFam" id="3.30.70.20:FF:000035">
    <property type="entry name" value="Iron hydrogenase 1"/>
    <property type="match status" value="1"/>
</dbReference>
<evidence type="ECO:0000256" key="5">
    <source>
        <dbReference type="ARBA" id="ARBA00023002"/>
    </source>
</evidence>
<dbReference type="SUPFAM" id="SSF54292">
    <property type="entry name" value="2Fe-2S ferredoxin-like"/>
    <property type="match status" value="1"/>
</dbReference>
<dbReference type="SUPFAM" id="SSF53706">
    <property type="entry name" value="Formate dehydrogenase/DMSO reductase, domains 1-3"/>
    <property type="match status" value="1"/>
</dbReference>
<dbReference type="Gene3D" id="3.40.228.10">
    <property type="entry name" value="Dimethylsulfoxide Reductase, domain 2"/>
    <property type="match status" value="1"/>
</dbReference>
<proteinExistence type="predicted"/>
<evidence type="ECO:0000259" key="10">
    <source>
        <dbReference type="PROSITE" id="PS51669"/>
    </source>
</evidence>
<dbReference type="Pfam" id="PF12838">
    <property type="entry name" value="Fer4_7"/>
    <property type="match status" value="1"/>
</dbReference>
<dbReference type="InterPro" id="IPR006963">
    <property type="entry name" value="Mopterin_OxRdtase_4Fe-4S_dom"/>
</dbReference>
<dbReference type="SUPFAM" id="SSF54862">
    <property type="entry name" value="4Fe-4S ferredoxins"/>
    <property type="match status" value="1"/>
</dbReference>
<dbReference type="AlphaFoldDB" id="A0A3B0SUY4"/>
<evidence type="ECO:0000313" key="12">
    <source>
        <dbReference type="EMBL" id="VAW07823.1"/>
    </source>
</evidence>
<dbReference type="PROSITE" id="PS51379">
    <property type="entry name" value="4FE4S_FER_2"/>
    <property type="match status" value="2"/>
</dbReference>
<dbReference type="SMART" id="SM00926">
    <property type="entry name" value="Molybdop_Fe4S4"/>
    <property type="match status" value="1"/>
</dbReference>
<dbReference type="Gene3D" id="2.20.25.90">
    <property type="entry name" value="ADC-like domains"/>
    <property type="match status" value="1"/>
</dbReference>
<dbReference type="GO" id="GO:0051539">
    <property type="term" value="F:4 iron, 4 sulfur cluster binding"/>
    <property type="evidence" value="ECO:0007669"/>
    <property type="project" value="UniProtKB-KW"/>
</dbReference>
<dbReference type="PROSITE" id="PS51839">
    <property type="entry name" value="4FE4S_HC3"/>
    <property type="match status" value="1"/>
</dbReference>
<dbReference type="PROSITE" id="PS51669">
    <property type="entry name" value="4FE4S_MOW_BIS_MGD"/>
    <property type="match status" value="1"/>
</dbReference>
<dbReference type="InterPro" id="IPR019574">
    <property type="entry name" value="NADH_UbQ_OxRdtase_Gsu_4Fe4S-bd"/>
</dbReference>
<name>A0A3B0SUY4_9ZZZZ</name>
<dbReference type="PROSITE" id="PS00198">
    <property type="entry name" value="4FE4S_FER_1"/>
    <property type="match status" value="1"/>
</dbReference>
<dbReference type="SMART" id="SM00929">
    <property type="entry name" value="NADH-G_4Fe-4S_3"/>
    <property type="match status" value="1"/>
</dbReference>
<dbReference type="PANTHER" id="PTHR43105">
    <property type="entry name" value="RESPIRATORY NITRATE REDUCTASE"/>
    <property type="match status" value="1"/>
</dbReference>
<protein>
    <submittedName>
        <fullName evidence="12">NAD-dependent formate dehydrogenase alpha subunit</fullName>
    </submittedName>
</protein>
<keyword evidence="1" id="KW-0004">4Fe-4S</keyword>
<dbReference type="InterPro" id="IPR017896">
    <property type="entry name" value="4Fe4S_Fe-S-bd"/>
</dbReference>
<evidence type="ECO:0000256" key="3">
    <source>
        <dbReference type="ARBA" id="ARBA00022723"/>
    </source>
</evidence>
<dbReference type="Pfam" id="PF00384">
    <property type="entry name" value="Molybdopterin"/>
    <property type="match status" value="1"/>
</dbReference>
<dbReference type="GO" id="GO:0046872">
    <property type="term" value="F:metal ion binding"/>
    <property type="evidence" value="ECO:0007669"/>
    <property type="project" value="UniProtKB-KW"/>
</dbReference>
<evidence type="ECO:0000259" key="8">
    <source>
        <dbReference type="PROSITE" id="PS51085"/>
    </source>
</evidence>
<dbReference type="GO" id="GO:0051537">
    <property type="term" value="F:2 iron, 2 sulfur cluster binding"/>
    <property type="evidence" value="ECO:0007669"/>
    <property type="project" value="UniProtKB-KW"/>
</dbReference>
<keyword evidence="4" id="KW-0677">Repeat</keyword>
<keyword evidence="6" id="KW-0408">Iron</keyword>
<keyword evidence="5" id="KW-0560">Oxidoreductase</keyword>
<dbReference type="InterPro" id="IPR001041">
    <property type="entry name" value="2Fe-2S_ferredoxin-type"/>
</dbReference>
<dbReference type="Gene3D" id="3.10.20.740">
    <property type="match status" value="1"/>
</dbReference>
<dbReference type="InterPro" id="IPR006656">
    <property type="entry name" value="Mopterin_OxRdtase"/>
</dbReference>
<evidence type="ECO:0000259" key="9">
    <source>
        <dbReference type="PROSITE" id="PS51379"/>
    </source>
</evidence>
<keyword evidence="2" id="KW-0001">2Fe-2S</keyword>
<evidence type="ECO:0000256" key="1">
    <source>
        <dbReference type="ARBA" id="ARBA00022485"/>
    </source>
</evidence>
<keyword evidence="7" id="KW-0411">Iron-sulfur</keyword>
<dbReference type="GO" id="GO:0003954">
    <property type="term" value="F:NADH dehydrogenase activity"/>
    <property type="evidence" value="ECO:0007669"/>
    <property type="project" value="TreeGrafter"/>
</dbReference>
<reference evidence="12" key="1">
    <citation type="submission" date="2018-06" db="EMBL/GenBank/DDBJ databases">
        <authorList>
            <person name="Zhirakovskaya E."/>
        </authorList>
    </citation>
    <scope>NUCLEOTIDE SEQUENCE</scope>
</reference>
<dbReference type="InterPro" id="IPR017900">
    <property type="entry name" value="4Fe4S_Fe_S_CS"/>
</dbReference>
<dbReference type="GO" id="GO:0016020">
    <property type="term" value="C:membrane"/>
    <property type="evidence" value="ECO:0007669"/>
    <property type="project" value="TreeGrafter"/>
</dbReference>
<dbReference type="PANTHER" id="PTHR43105:SF14">
    <property type="entry name" value="FORMATE DEHYDROGENASE H"/>
    <property type="match status" value="1"/>
</dbReference>
<evidence type="ECO:0000256" key="2">
    <source>
        <dbReference type="ARBA" id="ARBA00022714"/>
    </source>
</evidence>
<feature type="domain" description="4Fe-4S Mo/W bis-MGD-type" evidence="10">
    <location>
        <begin position="238"/>
        <end position="294"/>
    </location>
</feature>
<dbReference type="Gene3D" id="3.40.50.740">
    <property type="match status" value="1"/>
</dbReference>
<dbReference type="PROSITE" id="PS51085">
    <property type="entry name" value="2FE2S_FER_2"/>
    <property type="match status" value="1"/>
</dbReference>
<gene>
    <name evidence="12" type="ORF">MNBD_ALPHA05-2448</name>
</gene>
<dbReference type="InterPro" id="IPR050123">
    <property type="entry name" value="Prok_molybdopt-oxidoreductase"/>
</dbReference>
<dbReference type="FunFam" id="3.10.20.740:FF:000005">
    <property type="entry name" value="NADH:ubiquinone oxidoreductase subunit"/>
    <property type="match status" value="1"/>
</dbReference>
<dbReference type="Gene3D" id="3.30.70.20">
    <property type="match status" value="1"/>
</dbReference>
<feature type="non-terminal residue" evidence="12">
    <location>
        <position position="390"/>
    </location>
</feature>
<evidence type="ECO:0000256" key="4">
    <source>
        <dbReference type="ARBA" id="ARBA00022737"/>
    </source>
</evidence>
<evidence type="ECO:0000259" key="11">
    <source>
        <dbReference type="PROSITE" id="PS51839"/>
    </source>
</evidence>
<evidence type="ECO:0000256" key="7">
    <source>
        <dbReference type="ARBA" id="ARBA00023014"/>
    </source>
</evidence>
<feature type="domain" description="2Fe-2S ferredoxin-type" evidence="8">
    <location>
        <begin position="19"/>
        <end position="97"/>
    </location>
</feature>
<feature type="domain" description="4Fe-4S ferredoxin-type" evidence="9">
    <location>
        <begin position="159"/>
        <end position="190"/>
    </location>
</feature>
<dbReference type="CDD" id="cd00207">
    <property type="entry name" value="fer2"/>
    <property type="match status" value="1"/>
</dbReference>
<dbReference type="Pfam" id="PF04879">
    <property type="entry name" value="Molybdop_Fe4S4"/>
    <property type="match status" value="1"/>
</dbReference>
<organism evidence="12">
    <name type="scientific">hydrothermal vent metagenome</name>
    <dbReference type="NCBI Taxonomy" id="652676"/>
    <lineage>
        <taxon>unclassified sequences</taxon>
        <taxon>metagenomes</taxon>
        <taxon>ecological metagenomes</taxon>
    </lineage>
</organism>
<evidence type="ECO:0000256" key="6">
    <source>
        <dbReference type="ARBA" id="ARBA00023004"/>
    </source>
</evidence>
<dbReference type="Pfam" id="PF13510">
    <property type="entry name" value="Fer2_4"/>
    <property type="match status" value="1"/>
</dbReference>
<dbReference type="FunFam" id="2.20.25.90:FF:000001">
    <property type="entry name" value="Formate dehydrogenase subunit alpha"/>
    <property type="match status" value="1"/>
</dbReference>
<dbReference type="Pfam" id="PF10588">
    <property type="entry name" value="NADH-G_4Fe-4S_3"/>
    <property type="match status" value="1"/>
</dbReference>
<feature type="domain" description="4Fe-4S ferredoxin-type" evidence="9">
    <location>
        <begin position="202"/>
        <end position="231"/>
    </location>
</feature>
<dbReference type="InterPro" id="IPR036010">
    <property type="entry name" value="2Fe-2S_ferredoxin-like_sf"/>
</dbReference>
<dbReference type="EMBL" id="UOEH01000611">
    <property type="protein sequence ID" value="VAW07823.1"/>
    <property type="molecule type" value="Genomic_DNA"/>
</dbReference>
<dbReference type="GO" id="GO:0022904">
    <property type="term" value="P:respiratory electron transport chain"/>
    <property type="evidence" value="ECO:0007669"/>
    <property type="project" value="TreeGrafter"/>
</dbReference>